<evidence type="ECO:0000256" key="4">
    <source>
        <dbReference type="ARBA" id="ARBA00022741"/>
    </source>
</evidence>
<evidence type="ECO:0000256" key="3">
    <source>
        <dbReference type="ARBA" id="ARBA00022737"/>
    </source>
</evidence>
<dbReference type="Gramene" id="OB02G24680.1">
    <property type="protein sequence ID" value="OB02G24680.1"/>
    <property type="gene ID" value="OB02G24680"/>
</dbReference>
<accession>J3LCV1</accession>
<comment type="similarity">
    <text evidence="1">Belongs to the disease resistance NB-LRR family.</text>
</comment>
<evidence type="ECO:0000256" key="5">
    <source>
        <dbReference type="ARBA" id="ARBA00022821"/>
    </source>
</evidence>
<dbReference type="AlphaFoldDB" id="J3LCV1"/>
<protein>
    <recommendedName>
        <fullName evidence="7">Disease resistance N-terminal domain-containing protein</fullName>
    </recommendedName>
</protein>
<dbReference type="Pfam" id="PF18052">
    <property type="entry name" value="Rx_N"/>
    <property type="match status" value="1"/>
</dbReference>
<evidence type="ECO:0000256" key="6">
    <source>
        <dbReference type="SAM" id="Coils"/>
    </source>
</evidence>
<evidence type="ECO:0000256" key="1">
    <source>
        <dbReference type="ARBA" id="ARBA00008894"/>
    </source>
</evidence>
<keyword evidence="6" id="KW-0175">Coiled coil</keyword>
<keyword evidence="3" id="KW-0677">Repeat</keyword>
<proteinExistence type="inferred from homology"/>
<dbReference type="InterPro" id="IPR041118">
    <property type="entry name" value="Rx_N"/>
</dbReference>
<dbReference type="GO" id="GO:0000166">
    <property type="term" value="F:nucleotide binding"/>
    <property type="evidence" value="ECO:0007669"/>
    <property type="project" value="UniProtKB-KW"/>
</dbReference>
<dbReference type="HOGENOM" id="CLU_117866_0_0_1"/>
<name>J3LCV1_ORYBR</name>
<evidence type="ECO:0000313" key="9">
    <source>
        <dbReference type="Proteomes" id="UP000006038"/>
    </source>
</evidence>
<evidence type="ECO:0000256" key="2">
    <source>
        <dbReference type="ARBA" id="ARBA00022614"/>
    </source>
</evidence>
<evidence type="ECO:0000259" key="7">
    <source>
        <dbReference type="Pfam" id="PF18052"/>
    </source>
</evidence>
<dbReference type="Gene3D" id="1.20.5.4130">
    <property type="match status" value="1"/>
</dbReference>
<dbReference type="GO" id="GO:0006952">
    <property type="term" value="P:defense response"/>
    <property type="evidence" value="ECO:0007669"/>
    <property type="project" value="UniProtKB-KW"/>
</dbReference>
<organism evidence="8">
    <name type="scientific">Oryza brachyantha</name>
    <name type="common">malo sina</name>
    <dbReference type="NCBI Taxonomy" id="4533"/>
    <lineage>
        <taxon>Eukaryota</taxon>
        <taxon>Viridiplantae</taxon>
        <taxon>Streptophyta</taxon>
        <taxon>Embryophyta</taxon>
        <taxon>Tracheophyta</taxon>
        <taxon>Spermatophyta</taxon>
        <taxon>Magnoliopsida</taxon>
        <taxon>Liliopsida</taxon>
        <taxon>Poales</taxon>
        <taxon>Poaceae</taxon>
        <taxon>BOP clade</taxon>
        <taxon>Oryzoideae</taxon>
        <taxon>Oryzeae</taxon>
        <taxon>Oryzinae</taxon>
        <taxon>Oryza</taxon>
    </lineage>
</organism>
<dbReference type="OMA" id="GIYCNAL"/>
<feature type="domain" description="Disease resistance N-terminal" evidence="7">
    <location>
        <begin position="38"/>
        <end position="103"/>
    </location>
</feature>
<keyword evidence="5" id="KW-0611">Plant defense</keyword>
<dbReference type="EnsemblPlants" id="OB02G24680.1">
    <property type="protein sequence ID" value="OB02G24680.1"/>
    <property type="gene ID" value="OB02G24680"/>
</dbReference>
<sequence>MHTVALKTAISLASLALTELHRMSDNKKKKAAAEAEADTLEEDVAFIKREFEMMESFLAEAAEKRSGSGSRSASTWFRSLRGLSQSVEDCLQELRLLLETPSRAGSKSLLLPRDAIAKQMRSLRNQIEHVNQSCGIYYNAVKSHPDTTATASMMKIYPID</sequence>
<reference evidence="8" key="1">
    <citation type="submission" date="2013-04" db="UniProtKB">
        <authorList>
            <consortium name="EnsemblPlants"/>
        </authorList>
    </citation>
    <scope>IDENTIFICATION</scope>
</reference>
<evidence type="ECO:0000313" key="8">
    <source>
        <dbReference type="EnsemblPlants" id="OB02G24680.1"/>
    </source>
</evidence>
<keyword evidence="9" id="KW-1185">Reference proteome</keyword>
<dbReference type="Proteomes" id="UP000006038">
    <property type="component" value="Unassembled WGS sequence"/>
</dbReference>
<keyword evidence="2" id="KW-0433">Leucine-rich repeat</keyword>
<keyword evidence="4" id="KW-0547">Nucleotide-binding</keyword>
<feature type="coiled-coil region" evidence="6">
    <location>
        <begin position="23"/>
        <end position="50"/>
    </location>
</feature>